<evidence type="ECO:0000256" key="1">
    <source>
        <dbReference type="SAM" id="MobiDB-lite"/>
    </source>
</evidence>
<feature type="compositionally biased region" description="Gly residues" evidence="1">
    <location>
        <begin position="13"/>
        <end position="26"/>
    </location>
</feature>
<dbReference type="EMBL" id="CP137314">
    <property type="protein sequence ID" value="WQF89717.1"/>
    <property type="molecule type" value="Genomic_DNA"/>
</dbReference>
<feature type="compositionally biased region" description="Basic and acidic residues" evidence="1">
    <location>
        <begin position="129"/>
        <end position="142"/>
    </location>
</feature>
<evidence type="ECO:0000259" key="2">
    <source>
        <dbReference type="Pfam" id="PF20233"/>
    </source>
</evidence>
<keyword evidence="4" id="KW-1185">Reference proteome</keyword>
<accession>A0AAX4J2Y7</accession>
<sequence length="471" mass="51747">MKSSRSSKNKSKSGGGSGGSGGGGGSSVWSPWTWSDEHQNYYTYRTNNGEPEYHWQETQAAPQQHVQAIPREQPNVEELTNGLDNLSTSPSANDGDYSYALQGEEVVDQSYMYPTSTASYGNSSRSRKGKEPSYEPQPHDGEDNPPEEPAPPLDPFWGAEQETPSDYAIAPTAHHDEDFLPPQNSTEGLYHEPEGYMSTLDPATASHSRGSGYGATDVDDYDQGSILQEALTESYGKQIQGGSSTEPAYGAFADAEDDGTRTPTARRSPEPFYAPSSHTTSHISGTFGTNEDLDPRYVVEPSHKFRPGSIFKVLWCEPSGSSLGGTPTISDRQPVQDRFGGSLFVGFRRFVVVANDDGHCTCVPILTYQGKACKKKGVKPHKHGMVYHNKPHRLLPNEPELGFPAVRAKLTVEGEKLDKASRVNYSKLVTIEHNVKVFFIGYISPERMDDFAGAVDACWESKTHSHRRSRR</sequence>
<dbReference type="PANTHER" id="PTHR35391">
    <property type="entry name" value="C2H2-TYPE DOMAIN-CONTAINING PROTEIN-RELATED"/>
    <property type="match status" value="1"/>
</dbReference>
<feature type="compositionally biased region" description="Polar residues" evidence="1">
    <location>
        <begin position="276"/>
        <end position="289"/>
    </location>
</feature>
<feature type="region of interest" description="Disordered" evidence="1">
    <location>
        <begin position="253"/>
        <end position="292"/>
    </location>
</feature>
<organism evidence="3 4">
    <name type="scientific">Colletotrichum destructivum</name>
    <dbReference type="NCBI Taxonomy" id="34406"/>
    <lineage>
        <taxon>Eukaryota</taxon>
        <taxon>Fungi</taxon>
        <taxon>Dikarya</taxon>
        <taxon>Ascomycota</taxon>
        <taxon>Pezizomycotina</taxon>
        <taxon>Sordariomycetes</taxon>
        <taxon>Hypocreomycetidae</taxon>
        <taxon>Glomerellales</taxon>
        <taxon>Glomerellaceae</taxon>
        <taxon>Colletotrichum</taxon>
        <taxon>Colletotrichum destructivum species complex</taxon>
    </lineage>
</organism>
<feature type="region of interest" description="Disordered" evidence="1">
    <location>
        <begin position="1"/>
        <end position="31"/>
    </location>
</feature>
<gene>
    <name evidence="3" type="ORF">CDEST_14731</name>
</gene>
<feature type="compositionally biased region" description="Polar residues" evidence="1">
    <location>
        <begin position="57"/>
        <end position="66"/>
    </location>
</feature>
<feature type="region of interest" description="Disordered" evidence="1">
    <location>
        <begin position="57"/>
        <end position="211"/>
    </location>
</feature>
<reference evidence="4" key="1">
    <citation type="journal article" date="2023" name="bioRxiv">
        <title>Complete genome of the Medicago anthracnose fungus, Colletotrichum destructivum, reveals a mini-chromosome-like region within a core chromosome.</title>
        <authorList>
            <person name="Lapalu N."/>
            <person name="Simon A."/>
            <person name="Lu A."/>
            <person name="Plaumann P.-L."/>
            <person name="Amselem J."/>
            <person name="Pigne S."/>
            <person name="Auger A."/>
            <person name="Koch C."/>
            <person name="Dallery J.-F."/>
            <person name="O'Connell R.J."/>
        </authorList>
    </citation>
    <scope>NUCLEOTIDE SEQUENCE [LARGE SCALE GENOMIC DNA]</scope>
    <source>
        <strain evidence="4">CBS 520.97</strain>
    </source>
</reference>
<feature type="compositionally biased region" description="Polar residues" evidence="1">
    <location>
        <begin position="112"/>
        <end position="124"/>
    </location>
</feature>
<evidence type="ECO:0000313" key="3">
    <source>
        <dbReference type="EMBL" id="WQF89717.1"/>
    </source>
</evidence>
<protein>
    <recommendedName>
        <fullName evidence="2">DUF6590 domain-containing protein</fullName>
    </recommendedName>
</protein>
<dbReference type="Proteomes" id="UP001322277">
    <property type="component" value="Chromosome 10"/>
</dbReference>
<dbReference type="PANTHER" id="PTHR35391:SF5">
    <property type="entry name" value="DUF6590 DOMAIN-CONTAINING PROTEIN"/>
    <property type="match status" value="1"/>
</dbReference>
<dbReference type="RefSeq" id="XP_062786938.1">
    <property type="nucleotide sequence ID" value="XM_062930887.1"/>
</dbReference>
<proteinExistence type="predicted"/>
<dbReference type="GeneID" id="87951231"/>
<dbReference type="KEGG" id="cdet:87951231"/>
<dbReference type="InterPro" id="IPR046497">
    <property type="entry name" value="DUF6590"/>
</dbReference>
<name>A0AAX4J2Y7_9PEZI</name>
<evidence type="ECO:0000313" key="4">
    <source>
        <dbReference type="Proteomes" id="UP001322277"/>
    </source>
</evidence>
<feature type="domain" description="DUF6590" evidence="2">
    <location>
        <begin position="303"/>
        <end position="451"/>
    </location>
</feature>
<feature type="compositionally biased region" description="Basic residues" evidence="1">
    <location>
        <begin position="1"/>
        <end position="11"/>
    </location>
</feature>
<dbReference type="AlphaFoldDB" id="A0AAX4J2Y7"/>
<dbReference type="Pfam" id="PF20233">
    <property type="entry name" value="DUF6590"/>
    <property type="match status" value="1"/>
</dbReference>
<feature type="compositionally biased region" description="Polar residues" evidence="1">
    <location>
        <begin position="82"/>
        <end position="92"/>
    </location>
</feature>